<reference evidence="1 2" key="1">
    <citation type="submission" date="2019-03" db="EMBL/GenBank/DDBJ databases">
        <title>Genomic Encyclopedia of Type Strains, Phase IV (KMG-IV): sequencing the most valuable type-strain genomes for metagenomic binning, comparative biology and taxonomic classification.</title>
        <authorList>
            <person name="Goeker M."/>
        </authorList>
    </citation>
    <scope>NUCLEOTIDE SEQUENCE [LARGE SCALE GENOMIC DNA]</scope>
    <source>
        <strain evidence="1 2">DSM 28867</strain>
    </source>
</reference>
<dbReference type="EMBL" id="SODD01000016">
    <property type="protein sequence ID" value="TDW19941.1"/>
    <property type="molecule type" value="Genomic_DNA"/>
</dbReference>
<proteinExistence type="predicted"/>
<keyword evidence="2" id="KW-1185">Reference proteome</keyword>
<evidence type="ECO:0000313" key="1">
    <source>
        <dbReference type="EMBL" id="TDW19941.1"/>
    </source>
</evidence>
<sequence length="117" mass="13731">MTRDIQERLNLFEADVNVKRVALTKRQITKYGPPPNPAKLTDSRVDKYIDKYGTSSWELDALEPQVIEDIIKQEVNKLVDKSLLKEVEMKENNDKEILLKIENNYDQVKHFIESEQL</sequence>
<organism evidence="1 2">
    <name type="scientific">Breznakia blatticola</name>
    <dbReference type="NCBI Taxonomy" id="1754012"/>
    <lineage>
        <taxon>Bacteria</taxon>
        <taxon>Bacillati</taxon>
        <taxon>Bacillota</taxon>
        <taxon>Erysipelotrichia</taxon>
        <taxon>Erysipelotrichales</taxon>
        <taxon>Erysipelotrichaceae</taxon>
        <taxon>Breznakia</taxon>
    </lineage>
</organism>
<dbReference type="AlphaFoldDB" id="A0A4R7ZSS1"/>
<evidence type="ECO:0000313" key="2">
    <source>
        <dbReference type="Proteomes" id="UP000294743"/>
    </source>
</evidence>
<gene>
    <name evidence="1" type="ORF">EDD63_11643</name>
</gene>
<dbReference type="Proteomes" id="UP000294743">
    <property type="component" value="Unassembled WGS sequence"/>
</dbReference>
<accession>A0A4R7ZSS1</accession>
<protein>
    <submittedName>
        <fullName evidence="1">Uncharacterized protein</fullName>
    </submittedName>
</protein>
<comment type="caution">
    <text evidence="1">The sequence shown here is derived from an EMBL/GenBank/DDBJ whole genome shotgun (WGS) entry which is preliminary data.</text>
</comment>
<name>A0A4R7ZSS1_9FIRM</name>